<name>Q07IL3_RHOP5</name>
<organism evidence="1">
    <name type="scientific">Rhodopseudomonas palustris (strain BisA53)</name>
    <dbReference type="NCBI Taxonomy" id="316055"/>
    <lineage>
        <taxon>Bacteria</taxon>
        <taxon>Pseudomonadati</taxon>
        <taxon>Pseudomonadota</taxon>
        <taxon>Alphaproteobacteria</taxon>
        <taxon>Hyphomicrobiales</taxon>
        <taxon>Nitrobacteraceae</taxon>
        <taxon>Rhodopseudomonas</taxon>
    </lineage>
</organism>
<evidence type="ECO:0000313" key="1">
    <source>
        <dbReference type="EMBL" id="ABJ08221.1"/>
    </source>
</evidence>
<sequence>MAQTRAFATYTDVDGTTKRYIDMSEQMTNQVDLIGHTIIGLISGTSWPIRERAFMAALTTMNRYEIERVARFVNELQGSFVYYNEIEALQNRRRDS</sequence>
<protein>
    <submittedName>
        <fullName evidence="1">Uncharacterized protein</fullName>
    </submittedName>
</protein>
<dbReference type="HOGENOM" id="CLU_2357856_0_0_5"/>
<dbReference type="AlphaFoldDB" id="Q07IL3"/>
<dbReference type="KEGG" id="rpe:RPE_4297"/>
<reference evidence="1" key="1">
    <citation type="submission" date="2006-09" db="EMBL/GenBank/DDBJ databases">
        <title>Complete sequence of Rhodopseudomonas palustris BisA53.</title>
        <authorList>
            <consortium name="US DOE Joint Genome Institute"/>
            <person name="Copeland A."/>
            <person name="Lucas S."/>
            <person name="Lapidus A."/>
            <person name="Barry K."/>
            <person name="Detter J.C."/>
            <person name="Glavina del Rio T."/>
            <person name="Hammon N."/>
            <person name="Israni S."/>
            <person name="Dalin E."/>
            <person name="Tice H."/>
            <person name="Pitluck S."/>
            <person name="Chain P."/>
            <person name="Malfatti S."/>
            <person name="Shin M."/>
            <person name="Vergez L."/>
            <person name="Schmutz J."/>
            <person name="Larimer F."/>
            <person name="Land M."/>
            <person name="Hauser L."/>
            <person name="Pelletier D.A."/>
            <person name="Kyrpides N."/>
            <person name="Kim E."/>
            <person name="Harwood C.S."/>
            <person name="Oda Y."/>
            <person name="Richardson P."/>
        </authorList>
    </citation>
    <scope>NUCLEOTIDE SEQUENCE [LARGE SCALE GENOMIC DNA]</scope>
    <source>
        <strain evidence="1">BisA53</strain>
    </source>
</reference>
<dbReference type="EMBL" id="CP000463">
    <property type="protein sequence ID" value="ABJ08221.1"/>
    <property type="molecule type" value="Genomic_DNA"/>
</dbReference>
<gene>
    <name evidence="1" type="ordered locus">RPE_4297</name>
</gene>
<accession>Q07IL3</accession>
<proteinExistence type="predicted"/>